<feature type="transmembrane region" description="Helical" evidence="7">
    <location>
        <begin position="108"/>
        <end position="130"/>
    </location>
</feature>
<keyword evidence="2 7" id="KW-0812">Transmembrane</keyword>
<evidence type="ECO:0000256" key="4">
    <source>
        <dbReference type="ARBA" id="ARBA00023136"/>
    </source>
</evidence>
<feature type="transmembrane region" description="Helical" evidence="7">
    <location>
        <begin position="63"/>
        <end position="87"/>
    </location>
</feature>
<dbReference type="EMBL" id="WIGN01000154">
    <property type="protein sequence ID" value="KAF6806646.1"/>
    <property type="molecule type" value="Genomic_DNA"/>
</dbReference>
<evidence type="ECO:0000256" key="3">
    <source>
        <dbReference type="ARBA" id="ARBA00022989"/>
    </source>
</evidence>
<evidence type="ECO:0000256" key="2">
    <source>
        <dbReference type="ARBA" id="ARBA00022692"/>
    </source>
</evidence>
<name>A0A8H6J609_9PEZI</name>
<dbReference type="PANTHER" id="PTHR33048:SF124">
    <property type="entry name" value="INTEGRAL MEMBRANE PROTEIN"/>
    <property type="match status" value="1"/>
</dbReference>
<keyword evidence="10" id="KW-1185">Reference proteome</keyword>
<dbReference type="Proteomes" id="UP000652219">
    <property type="component" value="Unassembled WGS sequence"/>
</dbReference>
<feature type="transmembrane region" description="Helical" evidence="7">
    <location>
        <begin position="220"/>
        <end position="237"/>
    </location>
</feature>
<evidence type="ECO:0000256" key="5">
    <source>
        <dbReference type="ARBA" id="ARBA00038359"/>
    </source>
</evidence>
<evidence type="ECO:0000259" key="8">
    <source>
        <dbReference type="Pfam" id="PF20684"/>
    </source>
</evidence>
<reference evidence="9 10" key="1">
    <citation type="journal article" date="2020" name="Phytopathology">
        <title>Genome Sequence Resources of Colletotrichum truncatum, C. plurivorum, C. musicola, and C. sojae: Four Species Pathogenic to Soybean (Glycine max).</title>
        <authorList>
            <person name="Rogerio F."/>
            <person name="Boufleur T.R."/>
            <person name="Ciampi-Guillardi M."/>
            <person name="Sukno S.A."/>
            <person name="Thon M.R."/>
            <person name="Massola Junior N.S."/>
            <person name="Baroncelli R."/>
        </authorList>
    </citation>
    <scope>NUCLEOTIDE SEQUENCE [LARGE SCALE GENOMIC DNA]</scope>
    <source>
        <strain evidence="9 10">LFN0009</strain>
    </source>
</reference>
<feature type="transmembrane region" description="Helical" evidence="7">
    <location>
        <begin position="185"/>
        <end position="208"/>
    </location>
</feature>
<dbReference type="InterPro" id="IPR052337">
    <property type="entry name" value="SAT4-like"/>
</dbReference>
<keyword evidence="3 7" id="KW-1133">Transmembrane helix</keyword>
<evidence type="ECO:0000313" key="10">
    <source>
        <dbReference type="Proteomes" id="UP000652219"/>
    </source>
</evidence>
<evidence type="ECO:0000256" key="6">
    <source>
        <dbReference type="SAM" id="MobiDB-lite"/>
    </source>
</evidence>
<dbReference type="Pfam" id="PF20684">
    <property type="entry name" value="Fung_rhodopsin"/>
    <property type="match status" value="1"/>
</dbReference>
<proteinExistence type="inferred from homology"/>
<feature type="region of interest" description="Disordered" evidence="6">
    <location>
        <begin position="301"/>
        <end position="417"/>
    </location>
</feature>
<dbReference type="InterPro" id="IPR049326">
    <property type="entry name" value="Rhodopsin_dom_fungi"/>
</dbReference>
<feature type="domain" description="Rhodopsin" evidence="8">
    <location>
        <begin position="45"/>
        <end position="284"/>
    </location>
</feature>
<gene>
    <name evidence="9" type="ORF">CSOJ01_08712</name>
</gene>
<feature type="transmembrane region" description="Helical" evidence="7">
    <location>
        <begin position="21"/>
        <end position="43"/>
    </location>
</feature>
<feature type="compositionally biased region" description="Polar residues" evidence="6">
    <location>
        <begin position="316"/>
        <end position="331"/>
    </location>
</feature>
<feature type="transmembrane region" description="Helical" evidence="7">
    <location>
        <begin position="136"/>
        <end position="164"/>
    </location>
</feature>
<accession>A0A8H6J609</accession>
<dbReference type="AlphaFoldDB" id="A0A8H6J609"/>
<organism evidence="9 10">
    <name type="scientific">Colletotrichum sojae</name>
    <dbReference type="NCBI Taxonomy" id="2175907"/>
    <lineage>
        <taxon>Eukaryota</taxon>
        <taxon>Fungi</taxon>
        <taxon>Dikarya</taxon>
        <taxon>Ascomycota</taxon>
        <taxon>Pezizomycotina</taxon>
        <taxon>Sordariomycetes</taxon>
        <taxon>Hypocreomycetidae</taxon>
        <taxon>Glomerellales</taxon>
        <taxon>Glomerellaceae</taxon>
        <taxon>Colletotrichum</taxon>
        <taxon>Colletotrichum orchidearum species complex</taxon>
    </lineage>
</organism>
<evidence type="ECO:0000256" key="1">
    <source>
        <dbReference type="ARBA" id="ARBA00004141"/>
    </source>
</evidence>
<dbReference type="PANTHER" id="PTHR33048">
    <property type="entry name" value="PTH11-LIKE INTEGRAL MEMBRANE PROTEIN (AFU_ORTHOLOGUE AFUA_5G11245)"/>
    <property type="match status" value="1"/>
</dbReference>
<keyword evidence="4 7" id="KW-0472">Membrane</keyword>
<protein>
    <submittedName>
        <fullName evidence="9">Integral membrane protein</fullName>
    </submittedName>
</protein>
<comment type="caution">
    <text evidence="9">The sequence shown here is derived from an EMBL/GenBank/DDBJ whole genome shotgun (WGS) entry which is preliminary data.</text>
</comment>
<comment type="similarity">
    <text evidence="5">Belongs to the SAT4 family.</text>
</comment>
<sequence>MTSLQSEYMAEPPEGQGRFDASTITTGALALGGTLTSLSLIFVGLRVFTRLSIVKRSLGADDYLIIISLALSIAFYGLFIDMCNLGLGVHMWQVKLTNYSRLYAHGMVIMAIYCLSVTSAKMSLLVLYLRLSPDRLFRIVVISLIAFTTAYGLAYPFLIILGCRPIEASWNPAMMRGAKCIDKQAIYYALSITNILMDVVCLILPLKIIIPLQMGTRQKWSLIALFATGGFVCICAIRRTTLLPAMFTSTDYTFDIEKQLNWACIEVNAGITCASVPALKPFFVRYLPMFIHSHLTGSARKSAATGGPNGAGASASHRNYQTSAPYSTTVENNKRRRNVQSEAYELHSHDDLSLSSSNEMPSKPGGGGGAGSEDDDVAKLWSGNAFRRDRGQGGHRQTVIESTPRDTDGSSLGSLEDIRPAAADGLALPARVASVRASGGITVTTETKVVYERS</sequence>
<evidence type="ECO:0000313" key="9">
    <source>
        <dbReference type="EMBL" id="KAF6806646.1"/>
    </source>
</evidence>
<evidence type="ECO:0000256" key="7">
    <source>
        <dbReference type="SAM" id="Phobius"/>
    </source>
</evidence>
<comment type="subcellular location">
    <subcellularLocation>
        <location evidence="1">Membrane</location>
        <topology evidence="1">Multi-pass membrane protein</topology>
    </subcellularLocation>
</comment>
<dbReference type="GO" id="GO:0016020">
    <property type="term" value="C:membrane"/>
    <property type="evidence" value="ECO:0007669"/>
    <property type="project" value="UniProtKB-SubCell"/>
</dbReference>